<keyword evidence="2 3" id="KW-0802">TPR repeat</keyword>
<dbReference type="EMBL" id="SWVK01000021">
    <property type="protein sequence ID" value="NFN36262.1"/>
    <property type="molecule type" value="Genomic_DNA"/>
</dbReference>
<dbReference type="SUPFAM" id="SSF81901">
    <property type="entry name" value="HCP-like"/>
    <property type="match status" value="1"/>
</dbReference>
<comment type="caution">
    <text evidence="5">The sequence shown here is derived from an EMBL/GenBank/DDBJ whole genome shotgun (WGS) entry which is preliminary data.</text>
</comment>
<evidence type="ECO:0000256" key="1">
    <source>
        <dbReference type="ARBA" id="ARBA00022737"/>
    </source>
</evidence>
<dbReference type="Pfam" id="PF13181">
    <property type="entry name" value="TPR_8"/>
    <property type="match status" value="2"/>
</dbReference>
<feature type="repeat" description="TPR" evidence="3">
    <location>
        <begin position="484"/>
        <end position="517"/>
    </location>
</feature>
<dbReference type="Gene3D" id="1.25.40.10">
    <property type="entry name" value="Tetratricopeptide repeat domain"/>
    <property type="match status" value="2"/>
</dbReference>
<keyword evidence="4" id="KW-0472">Membrane</keyword>
<proteinExistence type="predicted"/>
<name>A0A0L9Y642_CLOBO</name>
<evidence type="ECO:0000313" key="7">
    <source>
        <dbReference type="Proteomes" id="UP000473681"/>
    </source>
</evidence>
<dbReference type="InterPro" id="IPR011990">
    <property type="entry name" value="TPR-like_helical_dom_sf"/>
</dbReference>
<dbReference type="PANTHER" id="PTHR44858:SF1">
    <property type="entry name" value="UDP-N-ACETYLGLUCOSAMINE--PEPTIDE N-ACETYLGLUCOSAMINYLTRANSFERASE SPINDLY-RELATED"/>
    <property type="match status" value="1"/>
</dbReference>
<dbReference type="AlphaFoldDB" id="A0A0L9Y642"/>
<keyword evidence="4" id="KW-0812">Transmembrane</keyword>
<accession>A0A0L9Y642</accession>
<dbReference type="InterPro" id="IPR019734">
    <property type="entry name" value="TPR_rpt"/>
</dbReference>
<dbReference type="Proteomes" id="UP000473681">
    <property type="component" value="Unassembled WGS sequence"/>
</dbReference>
<dbReference type="PANTHER" id="PTHR44858">
    <property type="entry name" value="TETRATRICOPEPTIDE REPEAT PROTEIN 6"/>
    <property type="match status" value="1"/>
</dbReference>
<dbReference type="SMART" id="SM00028">
    <property type="entry name" value="TPR"/>
    <property type="match status" value="3"/>
</dbReference>
<dbReference type="EMBL" id="SWOV01000017">
    <property type="protein sequence ID" value="NFF87869.1"/>
    <property type="molecule type" value="Genomic_DNA"/>
</dbReference>
<organism evidence="5 8">
    <name type="scientific">Clostridium botulinum</name>
    <dbReference type="NCBI Taxonomy" id="1491"/>
    <lineage>
        <taxon>Bacteria</taxon>
        <taxon>Bacillati</taxon>
        <taxon>Bacillota</taxon>
        <taxon>Clostridia</taxon>
        <taxon>Eubacteriales</taxon>
        <taxon>Clostridiaceae</taxon>
        <taxon>Clostridium</taxon>
    </lineage>
</organism>
<dbReference type="OrthoDB" id="1949098at2"/>
<keyword evidence="4" id="KW-1133">Transmembrane helix</keyword>
<reference evidence="7 8" key="1">
    <citation type="submission" date="2019-04" db="EMBL/GenBank/DDBJ databases">
        <title>Genome sequencing of Clostridium botulinum Groups I-IV and Clostridium butyricum.</title>
        <authorList>
            <person name="Brunt J."/>
            <person name="Van Vliet A.H.M."/>
            <person name="Stringer S.C."/>
            <person name="Carter A.T."/>
            <person name="Peck M.W."/>
        </authorList>
    </citation>
    <scope>NUCLEOTIDE SEQUENCE [LARGE SCALE GENOMIC DNA]</scope>
    <source>
        <strain evidence="5 8">1605</strain>
        <strain evidence="6 7">CB-K-33E</strain>
    </source>
</reference>
<gene>
    <name evidence="5" type="ORF">FC774_08310</name>
    <name evidence="6" type="ORF">FDB51_14285</name>
</gene>
<evidence type="ECO:0000313" key="6">
    <source>
        <dbReference type="EMBL" id="NFN36262.1"/>
    </source>
</evidence>
<evidence type="ECO:0000256" key="2">
    <source>
        <dbReference type="ARBA" id="ARBA00022803"/>
    </source>
</evidence>
<dbReference type="PROSITE" id="PS50005">
    <property type="entry name" value="TPR"/>
    <property type="match status" value="1"/>
</dbReference>
<feature type="transmembrane region" description="Helical" evidence="4">
    <location>
        <begin position="26"/>
        <end position="47"/>
    </location>
</feature>
<keyword evidence="1" id="KW-0677">Repeat</keyword>
<dbReference type="SUPFAM" id="SSF48452">
    <property type="entry name" value="TPR-like"/>
    <property type="match status" value="1"/>
</dbReference>
<evidence type="ECO:0000256" key="4">
    <source>
        <dbReference type="SAM" id="Phobius"/>
    </source>
</evidence>
<dbReference type="InterPro" id="IPR050498">
    <property type="entry name" value="Ycf3"/>
</dbReference>
<protein>
    <submittedName>
        <fullName evidence="5">Uncharacterized protein</fullName>
    </submittedName>
</protein>
<evidence type="ECO:0000313" key="8">
    <source>
        <dbReference type="Proteomes" id="UP000476820"/>
    </source>
</evidence>
<evidence type="ECO:0000313" key="5">
    <source>
        <dbReference type="EMBL" id="NFF87869.1"/>
    </source>
</evidence>
<dbReference type="RefSeq" id="WP_053342751.1">
    <property type="nucleotide sequence ID" value="NZ_LFPA01000004.1"/>
</dbReference>
<sequence length="589" mass="67924">MENTNKNSFLQKIFCTYKKISESNKYFTSIVTMILTLVTVLGIVVAVKSLMPSEEKVSIATNPAEEAFFNGNYNLAIEEYTKLQAETPWPEYNMEIAEIYSIKGDYVKSNELLSKVYESRNKTIDTNNREELKEKDEKITNEIVLTSFMNGENKKALEYGELFLKDNPTYKDLANTMFTVYISNNNMEKAKEILAGYSTSDSIKDLIITSRMNVLLGDWETGLKLLKDACDKNEDALAIFEGIKELSLYDKEKLISEVSKLQSKYKNENIYKIWLAEIYSLDKNTVSKSIDIINSMKNDDLNETEIFSTKFIEYTAYKNKEDSKVAISCLDEMINDNKESYIDFYIQSLYDYESGRYKEAFENAKKSILLNRNYSNIYSTLIPNIIIKDSKAEEGKFENITSYLRTALEIDLFNPEVLVNTAKYYQDIVKDSNKALEYYEIASKIDSKNPEIYYNSALIKINNQREDEGIKLLDKSIELDSSNAKYYRTLGSVYLNKGKNEKAINAIRSAYAIDEKDIINLNNAGYYYICVEGDMDRALVNFKAAYNEINENTDSKIKEIITENYNRIKTYKKDNSGGLTISQFKLIEY</sequence>
<dbReference type="Proteomes" id="UP000476820">
    <property type="component" value="Unassembled WGS sequence"/>
</dbReference>
<evidence type="ECO:0000256" key="3">
    <source>
        <dbReference type="PROSITE-ProRule" id="PRU00339"/>
    </source>
</evidence>